<name>A0ABQ5FTC7_9ASTR</name>
<evidence type="ECO:0000313" key="1">
    <source>
        <dbReference type="EMBL" id="GJT66113.1"/>
    </source>
</evidence>
<accession>A0ABQ5FTC7</accession>
<comment type="caution">
    <text evidence="1">The sequence shown here is derived from an EMBL/GenBank/DDBJ whole genome shotgun (WGS) entry which is preliminary data.</text>
</comment>
<dbReference type="Proteomes" id="UP001151760">
    <property type="component" value="Unassembled WGS sequence"/>
</dbReference>
<dbReference type="EMBL" id="BQNB010017686">
    <property type="protein sequence ID" value="GJT66113.1"/>
    <property type="molecule type" value="Genomic_DNA"/>
</dbReference>
<sequence>MGDEIPCRTLGYYSRPSHEGYRNTIELPDGNNVVPLQSDTIRLVQNGCSFHRLRSEDPNQHLKDFLKILDSLNLNVNNRERMRLGPHDTQDYMENPEQAFVEYASTRTDEAGDAKISKFEANFKQYQSEVTNKLDAFLKPFNDQMTGVLPSDTDQLQVNTLTANETETPTTREPKNTLEDEFADLHPNLLIHEVLAHGPIYDALLDKYIVSLELGKNGSEYIQSIAPEKMKDPGLFILPCRLGDSKHFEILANLGSCVNLLPLNLFKKLKIGLLEETDDALGLADGTKPYPVGIVKNVEVHV</sequence>
<reference evidence="1" key="2">
    <citation type="submission" date="2022-01" db="EMBL/GenBank/DDBJ databases">
        <authorList>
            <person name="Yamashiro T."/>
            <person name="Shiraishi A."/>
            <person name="Satake H."/>
            <person name="Nakayama K."/>
        </authorList>
    </citation>
    <scope>NUCLEOTIDE SEQUENCE</scope>
</reference>
<evidence type="ECO:0008006" key="3">
    <source>
        <dbReference type="Google" id="ProtNLM"/>
    </source>
</evidence>
<dbReference type="PANTHER" id="PTHR33067:SF9">
    <property type="entry name" value="RNA-DIRECTED DNA POLYMERASE"/>
    <property type="match status" value="1"/>
</dbReference>
<proteinExistence type="predicted"/>
<dbReference type="Gene3D" id="2.40.70.10">
    <property type="entry name" value="Acid Proteases"/>
    <property type="match status" value="1"/>
</dbReference>
<evidence type="ECO:0000313" key="2">
    <source>
        <dbReference type="Proteomes" id="UP001151760"/>
    </source>
</evidence>
<dbReference type="InterPro" id="IPR021109">
    <property type="entry name" value="Peptidase_aspartic_dom_sf"/>
</dbReference>
<dbReference type="PANTHER" id="PTHR33067">
    <property type="entry name" value="RNA-DIRECTED DNA POLYMERASE-RELATED"/>
    <property type="match status" value="1"/>
</dbReference>
<protein>
    <recommendedName>
        <fullName evidence="3">MAK10-like protein</fullName>
    </recommendedName>
</protein>
<keyword evidence="2" id="KW-1185">Reference proteome</keyword>
<reference evidence="1" key="1">
    <citation type="journal article" date="2022" name="Int. J. Mol. Sci.">
        <title>Draft Genome of Tanacetum Coccineum: Genomic Comparison of Closely Related Tanacetum-Family Plants.</title>
        <authorList>
            <person name="Yamashiro T."/>
            <person name="Shiraishi A."/>
            <person name="Nakayama K."/>
            <person name="Satake H."/>
        </authorList>
    </citation>
    <scope>NUCLEOTIDE SEQUENCE</scope>
</reference>
<gene>
    <name evidence="1" type="ORF">Tco_1017593</name>
</gene>
<organism evidence="1 2">
    <name type="scientific">Tanacetum coccineum</name>
    <dbReference type="NCBI Taxonomy" id="301880"/>
    <lineage>
        <taxon>Eukaryota</taxon>
        <taxon>Viridiplantae</taxon>
        <taxon>Streptophyta</taxon>
        <taxon>Embryophyta</taxon>
        <taxon>Tracheophyta</taxon>
        <taxon>Spermatophyta</taxon>
        <taxon>Magnoliopsida</taxon>
        <taxon>eudicotyledons</taxon>
        <taxon>Gunneridae</taxon>
        <taxon>Pentapetalae</taxon>
        <taxon>asterids</taxon>
        <taxon>campanulids</taxon>
        <taxon>Asterales</taxon>
        <taxon>Asteraceae</taxon>
        <taxon>Asteroideae</taxon>
        <taxon>Anthemideae</taxon>
        <taxon>Anthemidinae</taxon>
        <taxon>Tanacetum</taxon>
    </lineage>
</organism>